<comment type="subcellular location">
    <subcellularLocation>
        <location evidence="1">Membrane</location>
        <topology evidence="1">Single-pass type I membrane protein</topology>
    </subcellularLocation>
</comment>
<accession>A0A2P5YSC6</accession>
<evidence type="ECO:0000256" key="8">
    <source>
        <dbReference type="ARBA" id="ARBA00022840"/>
    </source>
</evidence>
<evidence type="ECO:0000256" key="12">
    <source>
        <dbReference type="ARBA" id="ARBA00047951"/>
    </source>
</evidence>
<dbReference type="SMART" id="SM00220">
    <property type="entry name" value="S_TKc"/>
    <property type="match status" value="1"/>
</dbReference>
<reference evidence="14 15" key="1">
    <citation type="submission" date="2015-01" db="EMBL/GenBank/DDBJ databases">
        <title>Genome of allotetraploid Gossypium barbadense reveals genomic plasticity and fiber elongation in cotton evolution.</title>
        <authorList>
            <person name="Chen X."/>
            <person name="Liu X."/>
            <person name="Zhao B."/>
            <person name="Zheng H."/>
            <person name="Hu Y."/>
            <person name="Lu G."/>
            <person name="Yang C."/>
            <person name="Chen J."/>
            <person name="Shan C."/>
            <person name="Zhang L."/>
            <person name="Zhou Y."/>
            <person name="Wang L."/>
            <person name="Guo W."/>
            <person name="Bai Y."/>
            <person name="Ruan J."/>
            <person name="Shangguan X."/>
            <person name="Mao Y."/>
            <person name="Jiang J."/>
            <person name="Zhu Y."/>
            <person name="Lei J."/>
            <person name="Kang H."/>
            <person name="Chen S."/>
            <person name="He X."/>
            <person name="Wang R."/>
            <person name="Wang Y."/>
            <person name="Chen J."/>
            <person name="Wang L."/>
            <person name="Yu S."/>
            <person name="Wang B."/>
            <person name="Wei J."/>
            <person name="Song S."/>
            <person name="Lu X."/>
            <person name="Gao Z."/>
            <person name="Gu W."/>
            <person name="Deng X."/>
            <person name="Ma D."/>
            <person name="Wang S."/>
            <person name="Liang W."/>
            <person name="Fang L."/>
            <person name="Cai C."/>
            <person name="Zhu X."/>
            <person name="Zhou B."/>
            <person name="Zhang Y."/>
            <person name="Chen Z."/>
            <person name="Xu S."/>
            <person name="Zhu R."/>
            <person name="Wang S."/>
            <person name="Zhang T."/>
            <person name="Zhao G."/>
        </authorList>
    </citation>
    <scope>NUCLEOTIDE SEQUENCE [LARGE SCALE GENOMIC DNA]</scope>
    <source>
        <strain evidence="15">cv. Xinhai21</strain>
        <tissue evidence="14">Leaf</tissue>
    </source>
</reference>
<proteinExistence type="predicted"/>
<dbReference type="InterPro" id="IPR008271">
    <property type="entry name" value="Ser/Thr_kinase_AS"/>
</dbReference>
<dbReference type="OrthoDB" id="4062651at2759"/>
<keyword evidence="6" id="KW-0547">Nucleotide-binding</keyword>
<keyword evidence="9" id="KW-1133">Transmembrane helix</keyword>
<evidence type="ECO:0000256" key="3">
    <source>
        <dbReference type="ARBA" id="ARBA00022679"/>
    </source>
</evidence>
<dbReference type="PANTHER" id="PTHR27005">
    <property type="entry name" value="WALL-ASSOCIATED RECEPTOR KINASE-LIKE 21"/>
    <property type="match status" value="1"/>
</dbReference>
<gene>
    <name evidence="14" type="ORF">GOBAR_AA02096</name>
</gene>
<dbReference type="Proteomes" id="UP000239757">
    <property type="component" value="Unassembled WGS sequence"/>
</dbReference>
<evidence type="ECO:0000256" key="2">
    <source>
        <dbReference type="ARBA" id="ARBA00022527"/>
    </source>
</evidence>
<comment type="catalytic activity">
    <reaction evidence="12">
        <text>L-threonyl-[protein] + ATP = O-phospho-L-threonyl-[protein] + ADP + H(+)</text>
        <dbReference type="Rhea" id="RHEA:46608"/>
        <dbReference type="Rhea" id="RHEA-COMP:11060"/>
        <dbReference type="Rhea" id="RHEA-COMP:11605"/>
        <dbReference type="ChEBI" id="CHEBI:15378"/>
        <dbReference type="ChEBI" id="CHEBI:30013"/>
        <dbReference type="ChEBI" id="CHEBI:30616"/>
        <dbReference type="ChEBI" id="CHEBI:61977"/>
        <dbReference type="ChEBI" id="CHEBI:456216"/>
    </reaction>
</comment>
<keyword evidence="4" id="KW-0812">Transmembrane</keyword>
<organism evidence="14 15">
    <name type="scientific">Gossypium barbadense</name>
    <name type="common">Sea Island cotton</name>
    <name type="synonym">Hibiscus barbadensis</name>
    <dbReference type="NCBI Taxonomy" id="3634"/>
    <lineage>
        <taxon>Eukaryota</taxon>
        <taxon>Viridiplantae</taxon>
        <taxon>Streptophyta</taxon>
        <taxon>Embryophyta</taxon>
        <taxon>Tracheophyta</taxon>
        <taxon>Spermatophyta</taxon>
        <taxon>Magnoliopsida</taxon>
        <taxon>eudicotyledons</taxon>
        <taxon>Gunneridae</taxon>
        <taxon>Pentapetalae</taxon>
        <taxon>rosids</taxon>
        <taxon>malvids</taxon>
        <taxon>Malvales</taxon>
        <taxon>Malvaceae</taxon>
        <taxon>Malvoideae</taxon>
        <taxon>Gossypium</taxon>
    </lineage>
</organism>
<keyword evidence="8" id="KW-0067">ATP-binding</keyword>
<dbReference type="GO" id="GO:0004674">
    <property type="term" value="F:protein serine/threonine kinase activity"/>
    <property type="evidence" value="ECO:0007669"/>
    <property type="project" value="UniProtKB-KW"/>
</dbReference>
<dbReference type="Pfam" id="PF00069">
    <property type="entry name" value="Pkinase"/>
    <property type="match status" value="1"/>
</dbReference>
<comment type="catalytic activity">
    <reaction evidence="11">
        <text>L-seryl-[protein] + ATP = O-phospho-L-seryl-[protein] + ADP + H(+)</text>
        <dbReference type="Rhea" id="RHEA:17989"/>
        <dbReference type="Rhea" id="RHEA-COMP:9863"/>
        <dbReference type="Rhea" id="RHEA-COMP:11604"/>
        <dbReference type="ChEBI" id="CHEBI:15378"/>
        <dbReference type="ChEBI" id="CHEBI:29999"/>
        <dbReference type="ChEBI" id="CHEBI:30616"/>
        <dbReference type="ChEBI" id="CHEBI:83421"/>
        <dbReference type="ChEBI" id="CHEBI:456216"/>
    </reaction>
</comment>
<evidence type="ECO:0000256" key="10">
    <source>
        <dbReference type="ARBA" id="ARBA00023136"/>
    </source>
</evidence>
<evidence type="ECO:0000313" key="15">
    <source>
        <dbReference type="Proteomes" id="UP000239757"/>
    </source>
</evidence>
<dbReference type="InterPro" id="IPR045274">
    <property type="entry name" value="WAK-like"/>
</dbReference>
<dbReference type="InterPro" id="IPR000719">
    <property type="entry name" value="Prot_kinase_dom"/>
</dbReference>
<keyword evidence="5" id="KW-0732">Signal</keyword>
<protein>
    <recommendedName>
        <fullName evidence="13">Protein kinase domain-containing protein</fullName>
    </recommendedName>
</protein>
<evidence type="ECO:0000259" key="13">
    <source>
        <dbReference type="PROSITE" id="PS50011"/>
    </source>
</evidence>
<dbReference type="GO" id="GO:0005886">
    <property type="term" value="C:plasma membrane"/>
    <property type="evidence" value="ECO:0007669"/>
    <property type="project" value="TreeGrafter"/>
</dbReference>
<evidence type="ECO:0000313" key="14">
    <source>
        <dbReference type="EMBL" id="PPS18486.1"/>
    </source>
</evidence>
<dbReference type="PROSITE" id="PS00108">
    <property type="entry name" value="PROTEIN_KINASE_ST"/>
    <property type="match status" value="1"/>
</dbReference>
<evidence type="ECO:0000256" key="11">
    <source>
        <dbReference type="ARBA" id="ARBA00047558"/>
    </source>
</evidence>
<keyword evidence="7" id="KW-0418">Kinase</keyword>
<evidence type="ECO:0000256" key="5">
    <source>
        <dbReference type="ARBA" id="ARBA00022729"/>
    </source>
</evidence>
<dbReference type="PANTHER" id="PTHR27005:SF511">
    <property type="entry name" value="WALL-ASSOCIATED RECEPTOR KINASE 1-RELATED"/>
    <property type="match status" value="1"/>
</dbReference>
<dbReference type="InterPro" id="IPR011009">
    <property type="entry name" value="Kinase-like_dom_sf"/>
</dbReference>
<evidence type="ECO:0000256" key="4">
    <source>
        <dbReference type="ARBA" id="ARBA00022692"/>
    </source>
</evidence>
<dbReference type="PROSITE" id="PS50011">
    <property type="entry name" value="PROTEIN_KINASE_DOM"/>
    <property type="match status" value="1"/>
</dbReference>
<name>A0A2P5YSC6_GOSBA</name>
<keyword evidence="2" id="KW-0723">Serine/threonine-protein kinase</keyword>
<keyword evidence="3" id="KW-0808">Transferase</keyword>
<dbReference type="FunFam" id="3.30.200.20:FF:000043">
    <property type="entry name" value="Wall-associated receptor kinase 2"/>
    <property type="match status" value="1"/>
</dbReference>
<sequence length="399" mass="45058">MLGWKVTSDNVMQLTSIPKGVMSYNITIESYENNVDVLPENPYSFAFVAENDNYIFSASNFRGSNFKEKRFPVTVDWTIGTTSCKEAKIDTKNFACQENSNCVDSENNSGYFCKCFKGYERNLYLPNGCQGYEGDGWKNGTHCSLPDRDKSKRSPLIDITLELSRRQGYREDVKVFTAEELEKATNNYHESRILEQGGQGTMYKGILADNQIVAIKKSIIGDPSQVEQFINEIMVLYQINHKNVVKLLGCCLETQVPLLVYEYITNGNVFHHLHNDDAASHLSWETHLRIATEIAEALSYLHFAASIPIIHCDIKLANILCVRVKGEERPTMKEVAHESAGLQAMPKHHWSKSNLVGEEFEYLLGKFPSTYDDGVTSSSMGMGYDSINNKITFELEGAR</sequence>
<dbReference type="Gene3D" id="3.30.200.20">
    <property type="entry name" value="Phosphorylase Kinase, domain 1"/>
    <property type="match status" value="1"/>
</dbReference>
<feature type="domain" description="Protein kinase" evidence="13">
    <location>
        <begin position="188"/>
        <end position="399"/>
    </location>
</feature>
<evidence type="ECO:0000256" key="6">
    <source>
        <dbReference type="ARBA" id="ARBA00022741"/>
    </source>
</evidence>
<evidence type="ECO:0000256" key="1">
    <source>
        <dbReference type="ARBA" id="ARBA00004479"/>
    </source>
</evidence>
<dbReference type="AlphaFoldDB" id="A0A2P5YSC6"/>
<evidence type="ECO:0000256" key="7">
    <source>
        <dbReference type="ARBA" id="ARBA00022777"/>
    </source>
</evidence>
<dbReference type="GO" id="GO:0007166">
    <property type="term" value="P:cell surface receptor signaling pathway"/>
    <property type="evidence" value="ECO:0007669"/>
    <property type="project" value="InterPro"/>
</dbReference>
<keyword evidence="10" id="KW-0472">Membrane</keyword>
<dbReference type="SUPFAM" id="SSF56112">
    <property type="entry name" value="Protein kinase-like (PK-like)"/>
    <property type="match status" value="1"/>
</dbReference>
<evidence type="ECO:0000256" key="9">
    <source>
        <dbReference type="ARBA" id="ARBA00022989"/>
    </source>
</evidence>
<dbReference type="Gene3D" id="1.10.510.10">
    <property type="entry name" value="Transferase(Phosphotransferase) domain 1"/>
    <property type="match status" value="1"/>
</dbReference>
<dbReference type="GO" id="GO:0005524">
    <property type="term" value="F:ATP binding"/>
    <property type="evidence" value="ECO:0007669"/>
    <property type="project" value="UniProtKB-KW"/>
</dbReference>
<dbReference type="EMBL" id="KZ662829">
    <property type="protein sequence ID" value="PPS18486.1"/>
    <property type="molecule type" value="Genomic_DNA"/>
</dbReference>